<keyword evidence="2" id="KW-1185">Reference proteome</keyword>
<sequence length="145" mass="15685">MMNEIGIDLFNCLVATTPQLSCTIKLAVAWPVYPNDDINMHNRSHPLLRPNVLAMPPLTLSLLIICAQIQRHAAPSPGAIALLTACERSRRGKRVLGLEPPAFEPPFDSVYMLASIVVVRDGSWDVGRLGGALGGGEVGDEEEEE</sequence>
<accession>A0ACC2IHY4</accession>
<dbReference type="EMBL" id="JAPHNI010000175">
    <property type="protein sequence ID" value="KAJ8114771.1"/>
    <property type="molecule type" value="Genomic_DNA"/>
</dbReference>
<evidence type="ECO:0000313" key="1">
    <source>
        <dbReference type="EMBL" id="KAJ8114771.1"/>
    </source>
</evidence>
<evidence type="ECO:0000313" key="2">
    <source>
        <dbReference type="Proteomes" id="UP001153331"/>
    </source>
</evidence>
<gene>
    <name evidence="1" type="ORF">OPT61_g3425</name>
</gene>
<dbReference type="Proteomes" id="UP001153331">
    <property type="component" value="Unassembled WGS sequence"/>
</dbReference>
<name>A0ACC2IHY4_9PLEO</name>
<protein>
    <submittedName>
        <fullName evidence="1">Uncharacterized protein</fullName>
    </submittedName>
</protein>
<proteinExistence type="predicted"/>
<comment type="caution">
    <text evidence="1">The sequence shown here is derived from an EMBL/GenBank/DDBJ whole genome shotgun (WGS) entry which is preliminary data.</text>
</comment>
<organism evidence="1 2">
    <name type="scientific">Boeremia exigua</name>
    <dbReference type="NCBI Taxonomy" id="749465"/>
    <lineage>
        <taxon>Eukaryota</taxon>
        <taxon>Fungi</taxon>
        <taxon>Dikarya</taxon>
        <taxon>Ascomycota</taxon>
        <taxon>Pezizomycotina</taxon>
        <taxon>Dothideomycetes</taxon>
        <taxon>Pleosporomycetidae</taxon>
        <taxon>Pleosporales</taxon>
        <taxon>Pleosporineae</taxon>
        <taxon>Didymellaceae</taxon>
        <taxon>Boeremia</taxon>
    </lineage>
</organism>
<reference evidence="1" key="1">
    <citation type="submission" date="2022-11" db="EMBL/GenBank/DDBJ databases">
        <title>Genome Sequence of Boeremia exigua.</title>
        <authorList>
            <person name="Buettner E."/>
        </authorList>
    </citation>
    <scope>NUCLEOTIDE SEQUENCE</scope>
    <source>
        <strain evidence="1">CU02</strain>
    </source>
</reference>